<evidence type="ECO:0000313" key="3">
    <source>
        <dbReference type="EMBL" id="KAK4176133.1"/>
    </source>
</evidence>
<dbReference type="Proteomes" id="UP001302321">
    <property type="component" value="Unassembled WGS sequence"/>
</dbReference>
<evidence type="ECO:0000256" key="1">
    <source>
        <dbReference type="SAM" id="MobiDB-lite"/>
    </source>
</evidence>
<dbReference type="GO" id="GO:0008408">
    <property type="term" value="F:3'-5' exonuclease activity"/>
    <property type="evidence" value="ECO:0007669"/>
    <property type="project" value="InterPro"/>
</dbReference>
<evidence type="ECO:0000259" key="2">
    <source>
        <dbReference type="Pfam" id="PF01612"/>
    </source>
</evidence>
<organism evidence="3 4">
    <name type="scientific">Triangularia setosa</name>
    <dbReference type="NCBI Taxonomy" id="2587417"/>
    <lineage>
        <taxon>Eukaryota</taxon>
        <taxon>Fungi</taxon>
        <taxon>Dikarya</taxon>
        <taxon>Ascomycota</taxon>
        <taxon>Pezizomycotina</taxon>
        <taxon>Sordariomycetes</taxon>
        <taxon>Sordariomycetidae</taxon>
        <taxon>Sordariales</taxon>
        <taxon>Podosporaceae</taxon>
        <taxon>Triangularia</taxon>
    </lineage>
</organism>
<comment type="caution">
    <text evidence="3">The sequence shown here is derived from an EMBL/GenBank/DDBJ whole genome shotgun (WGS) entry which is preliminary data.</text>
</comment>
<name>A0AAN6W692_9PEZI</name>
<dbReference type="InterPro" id="IPR002562">
    <property type="entry name" value="3'-5'_exonuclease_dom"/>
</dbReference>
<sequence>MASERKRSEDLQAVENYFNKPAAVVKEHGIQPEDVWNMDETGFRIGEDQAFAMATSNSAASLISTGEELEVFISSISPSSTLYLDLEGKSLCRHGTISLITILLHPEGVVKLVDVATLGDSAFNTTSKDGKSLKTILEDSGISKCLWDLRNDADALWALYKVGLAGVIDLQLLENASRTGDKTYLCGLEKAIRLDLKLGFLELNRLTSTKKEITSLMSTNIFATRPLEPKTLQYCTNDVVYLPALHDLYLGRISIHWLAKAQEESSRRVDEVHGLEYDPQSPTKTRGPWGSGADQPSLTLDEELDRLDDYLMEQRAEELDRLDDFLLEERAEELDREMFGYDDEDYYDDGGPTNCRDIIDDCDYYLYYSD</sequence>
<evidence type="ECO:0000313" key="4">
    <source>
        <dbReference type="Proteomes" id="UP001302321"/>
    </source>
</evidence>
<dbReference type="InterPro" id="IPR036397">
    <property type="entry name" value="RNaseH_sf"/>
</dbReference>
<dbReference type="SUPFAM" id="SSF53098">
    <property type="entry name" value="Ribonuclease H-like"/>
    <property type="match status" value="1"/>
</dbReference>
<gene>
    <name evidence="3" type="ORF">QBC36DRAFT_353003</name>
</gene>
<keyword evidence="4" id="KW-1185">Reference proteome</keyword>
<protein>
    <submittedName>
        <fullName evidence="3">3-5 exonuclease</fullName>
    </submittedName>
</protein>
<reference evidence="3" key="1">
    <citation type="journal article" date="2023" name="Mol. Phylogenet. Evol.">
        <title>Genome-scale phylogeny and comparative genomics of the fungal order Sordariales.</title>
        <authorList>
            <person name="Hensen N."/>
            <person name="Bonometti L."/>
            <person name="Westerberg I."/>
            <person name="Brannstrom I.O."/>
            <person name="Guillou S."/>
            <person name="Cros-Aarteil S."/>
            <person name="Calhoun S."/>
            <person name="Haridas S."/>
            <person name="Kuo A."/>
            <person name="Mondo S."/>
            <person name="Pangilinan J."/>
            <person name="Riley R."/>
            <person name="LaButti K."/>
            <person name="Andreopoulos B."/>
            <person name="Lipzen A."/>
            <person name="Chen C."/>
            <person name="Yan M."/>
            <person name="Daum C."/>
            <person name="Ng V."/>
            <person name="Clum A."/>
            <person name="Steindorff A."/>
            <person name="Ohm R.A."/>
            <person name="Martin F."/>
            <person name="Silar P."/>
            <person name="Natvig D.O."/>
            <person name="Lalanne C."/>
            <person name="Gautier V."/>
            <person name="Ament-Velasquez S.L."/>
            <person name="Kruys A."/>
            <person name="Hutchinson M.I."/>
            <person name="Powell A.J."/>
            <person name="Barry K."/>
            <person name="Miller A.N."/>
            <person name="Grigoriev I.V."/>
            <person name="Debuchy R."/>
            <person name="Gladieux P."/>
            <person name="Hiltunen Thoren M."/>
            <person name="Johannesson H."/>
        </authorList>
    </citation>
    <scope>NUCLEOTIDE SEQUENCE</scope>
    <source>
        <strain evidence="3">CBS 892.96</strain>
    </source>
</reference>
<dbReference type="GO" id="GO:0006139">
    <property type="term" value="P:nucleobase-containing compound metabolic process"/>
    <property type="evidence" value="ECO:0007669"/>
    <property type="project" value="InterPro"/>
</dbReference>
<dbReference type="GO" id="GO:0003676">
    <property type="term" value="F:nucleic acid binding"/>
    <property type="evidence" value="ECO:0007669"/>
    <property type="project" value="InterPro"/>
</dbReference>
<accession>A0AAN6W692</accession>
<feature type="region of interest" description="Disordered" evidence="1">
    <location>
        <begin position="270"/>
        <end position="297"/>
    </location>
</feature>
<reference evidence="3" key="2">
    <citation type="submission" date="2023-05" db="EMBL/GenBank/DDBJ databases">
        <authorList>
            <consortium name="Lawrence Berkeley National Laboratory"/>
            <person name="Steindorff A."/>
            <person name="Hensen N."/>
            <person name="Bonometti L."/>
            <person name="Westerberg I."/>
            <person name="Brannstrom I.O."/>
            <person name="Guillou S."/>
            <person name="Cros-Aarteil S."/>
            <person name="Calhoun S."/>
            <person name="Haridas S."/>
            <person name="Kuo A."/>
            <person name="Mondo S."/>
            <person name="Pangilinan J."/>
            <person name="Riley R."/>
            <person name="Labutti K."/>
            <person name="Andreopoulos B."/>
            <person name="Lipzen A."/>
            <person name="Chen C."/>
            <person name="Yanf M."/>
            <person name="Daum C."/>
            <person name="Ng V."/>
            <person name="Clum A."/>
            <person name="Ohm R."/>
            <person name="Martin F."/>
            <person name="Silar P."/>
            <person name="Natvig D."/>
            <person name="Lalanne C."/>
            <person name="Gautier V."/>
            <person name="Ament-Velasquez S.L."/>
            <person name="Kruys A."/>
            <person name="Hutchinson M.I."/>
            <person name="Powell A.J."/>
            <person name="Barry K."/>
            <person name="Miller A.N."/>
            <person name="Grigoriev I.V."/>
            <person name="Debuchy R."/>
            <person name="Gladieux P."/>
            <person name="Thoren M.H."/>
            <person name="Johannesson H."/>
        </authorList>
    </citation>
    <scope>NUCLEOTIDE SEQUENCE</scope>
    <source>
        <strain evidence="3">CBS 892.96</strain>
    </source>
</reference>
<dbReference type="Gene3D" id="3.30.420.10">
    <property type="entry name" value="Ribonuclease H-like superfamily/Ribonuclease H"/>
    <property type="match status" value="1"/>
</dbReference>
<dbReference type="InterPro" id="IPR012337">
    <property type="entry name" value="RNaseH-like_sf"/>
</dbReference>
<dbReference type="AlphaFoldDB" id="A0AAN6W692"/>
<feature type="domain" description="3'-5' exonuclease" evidence="2">
    <location>
        <begin position="63"/>
        <end position="247"/>
    </location>
</feature>
<proteinExistence type="predicted"/>
<dbReference type="PANTHER" id="PTHR43040">
    <property type="entry name" value="RIBONUCLEASE D"/>
    <property type="match status" value="1"/>
</dbReference>
<keyword evidence="3" id="KW-0269">Exonuclease</keyword>
<keyword evidence="3" id="KW-0378">Hydrolase</keyword>
<dbReference type="PANTHER" id="PTHR43040:SF1">
    <property type="entry name" value="RIBONUCLEASE D"/>
    <property type="match status" value="1"/>
</dbReference>
<dbReference type="Pfam" id="PF01612">
    <property type="entry name" value="DNA_pol_A_exo1"/>
    <property type="match status" value="1"/>
</dbReference>
<dbReference type="EMBL" id="MU866207">
    <property type="protein sequence ID" value="KAK4176133.1"/>
    <property type="molecule type" value="Genomic_DNA"/>
</dbReference>
<keyword evidence="3" id="KW-0540">Nuclease</keyword>